<dbReference type="RefSeq" id="WP_184464373.1">
    <property type="nucleotide sequence ID" value="NZ_JACHHW010000009.1"/>
</dbReference>
<dbReference type="Proteomes" id="UP000536640">
    <property type="component" value="Unassembled WGS sequence"/>
</dbReference>
<dbReference type="PROSITE" id="PS00101">
    <property type="entry name" value="HEXAPEP_TRANSFERASES"/>
    <property type="match status" value="1"/>
</dbReference>
<dbReference type="InterPro" id="IPR011004">
    <property type="entry name" value="Trimer_LpxA-like_sf"/>
</dbReference>
<sequence>MRFDFWFRRYLLGSRLKKKSTPIIGLSSSARIQEKTRIFIGKGAGFFELGARSELRRLVDIQVGGGFSLGENSVVGVGSFIEAFGTVRIGDRVLMGPHVKIFSSTHEYGVPGALHRPLVKGDISIGNDVWVGAGAVIATNVTIGENSVIGANAFVNSDVPSNCVVAGSPAKVVKRL</sequence>
<organism evidence="4 5">
    <name type="scientific">Zhongshania antarctica</name>
    <dbReference type="NCBI Taxonomy" id="641702"/>
    <lineage>
        <taxon>Bacteria</taxon>
        <taxon>Pseudomonadati</taxon>
        <taxon>Pseudomonadota</taxon>
        <taxon>Gammaproteobacteria</taxon>
        <taxon>Cellvibrionales</taxon>
        <taxon>Spongiibacteraceae</taxon>
        <taxon>Zhongshania</taxon>
    </lineage>
</organism>
<dbReference type="AlphaFoldDB" id="A0A840R638"/>
<protein>
    <submittedName>
        <fullName evidence="4">Acetyltransferase-like isoleucine patch superfamily enzyme</fullName>
    </submittedName>
</protein>
<evidence type="ECO:0000256" key="1">
    <source>
        <dbReference type="ARBA" id="ARBA00022679"/>
    </source>
</evidence>
<dbReference type="PANTHER" id="PTHR23416">
    <property type="entry name" value="SIALIC ACID SYNTHASE-RELATED"/>
    <property type="match status" value="1"/>
</dbReference>
<dbReference type="InterPro" id="IPR018357">
    <property type="entry name" value="Hexapep_transf_CS"/>
</dbReference>
<accession>A0A840R638</accession>
<name>A0A840R638_9GAMM</name>
<comment type="caution">
    <text evidence="4">The sequence shown here is derived from an EMBL/GenBank/DDBJ whole genome shotgun (WGS) entry which is preliminary data.</text>
</comment>
<keyword evidence="2" id="KW-0677">Repeat</keyword>
<dbReference type="EMBL" id="JACHHW010000009">
    <property type="protein sequence ID" value="MBB5188759.1"/>
    <property type="molecule type" value="Genomic_DNA"/>
</dbReference>
<dbReference type="CDD" id="cd04647">
    <property type="entry name" value="LbH_MAT_like"/>
    <property type="match status" value="1"/>
</dbReference>
<keyword evidence="3" id="KW-0012">Acyltransferase</keyword>
<evidence type="ECO:0000313" key="4">
    <source>
        <dbReference type="EMBL" id="MBB5188759.1"/>
    </source>
</evidence>
<evidence type="ECO:0000256" key="3">
    <source>
        <dbReference type="ARBA" id="ARBA00023315"/>
    </source>
</evidence>
<dbReference type="InterPro" id="IPR051159">
    <property type="entry name" value="Hexapeptide_acetyltransf"/>
</dbReference>
<dbReference type="Pfam" id="PF14602">
    <property type="entry name" value="Hexapep_2"/>
    <property type="match status" value="1"/>
</dbReference>
<dbReference type="GO" id="GO:0016746">
    <property type="term" value="F:acyltransferase activity"/>
    <property type="evidence" value="ECO:0007669"/>
    <property type="project" value="UniProtKB-KW"/>
</dbReference>
<dbReference type="Pfam" id="PF00132">
    <property type="entry name" value="Hexapep"/>
    <property type="match status" value="1"/>
</dbReference>
<evidence type="ECO:0000313" key="5">
    <source>
        <dbReference type="Proteomes" id="UP000536640"/>
    </source>
</evidence>
<proteinExistence type="predicted"/>
<reference evidence="4 5" key="1">
    <citation type="submission" date="2020-08" db="EMBL/GenBank/DDBJ databases">
        <title>Genomic Encyclopedia of Type Strains, Phase IV (KMG-IV): sequencing the most valuable type-strain genomes for metagenomic binning, comparative biology and taxonomic classification.</title>
        <authorList>
            <person name="Goeker M."/>
        </authorList>
    </citation>
    <scope>NUCLEOTIDE SEQUENCE [LARGE SCALE GENOMIC DNA]</scope>
    <source>
        <strain evidence="4 5">DSM 25701</strain>
    </source>
</reference>
<dbReference type="SUPFAM" id="SSF51161">
    <property type="entry name" value="Trimeric LpxA-like enzymes"/>
    <property type="match status" value="1"/>
</dbReference>
<keyword evidence="1 4" id="KW-0808">Transferase</keyword>
<evidence type="ECO:0000256" key="2">
    <source>
        <dbReference type="ARBA" id="ARBA00022737"/>
    </source>
</evidence>
<dbReference type="InterPro" id="IPR001451">
    <property type="entry name" value="Hexapep"/>
</dbReference>
<dbReference type="Gene3D" id="2.160.10.10">
    <property type="entry name" value="Hexapeptide repeat proteins"/>
    <property type="match status" value="1"/>
</dbReference>
<keyword evidence="5" id="KW-1185">Reference proteome</keyword>
<gene>
    <name evidence="4" type="ORF">HNQ57_003050</name>
</gene>